<evidence type="ECO:0000256" key="2">
    <source>
        <dbReference type="ARBA" id="ARBA00023157"/>
    </source>
</evidence>
<dbReference type="Proteomes" id="UP001497600">
    <property type="component" value="Chromosome B"/>
</dbReference>
<proteinExistence type="inferred from homology"/>
<evidence type="ECO:0000256" key="4">
    <source>
        <dbReference type="SAM" id="SignalP"/>
    </source>
</evidence>
<keyword evidence="4" id="KW-0732">Signal</keyword>
<feature type="compositionally biased region" description="Polar residues" evidence="3">
    <location>
        <begin position="38"/>
        <end position="55"/>
    </location>
</feature>
<evidence type="ECO:0000256" key="3">
    <source>
        <dbReference type="SAM" id="MobiDB-lite"/>
    </source>
</evidence>
<protein>
    <recommendedName>
        <fullName evidence="5">Peptidase A1 domain-containing protein</fullName>
    </recommendedName>
</protein>
<name>A0ABP0E8T9_9ASCO</name>
<dbReference type="SUPFAM" id="SSF50630">
    <property type="entry name" value="Acid proteases"/>
    <property type="match status" value="1"/>
</dbReference>
<dbReference type="InterPro" id="IPR001461">
    <property type="entry name" value="Aspartic_peptidase_A1"/>
</dbReference>
<dbReference type="PANTHER" id="PTHR47966:SF51">
    <property type="entry name" value="BETA-SITE APP-CLEAVING ENZYME, ISOFORM A-RELATED"/>
    <property type="match status" value="1"/>
</dbReference>
<keyword evidence="2" id="KW-1015">Disulfide bond</keyword>
<dbReference type="Pfam" id="PF00026">
    <property type="entry name" value="Asp"/>
    <property type="match status" value="1"/>
</dbReference>
<organism evidence="6 7">
    <name type="scientific">[Candida] anglica</name>
    <dbReference type="NCBI Taxonomy" id="148631"/>
    <lineage>
        <taxon>Eukaryota</taxon>
        <taxon>Fungi</taxon>
        <taxon>Dikarya</taxon>
        <taxon>Ascomycota</taxon>
        <taxon>Saccharomycotina</taxon>
        <taxon>Pichiomycetes</taxon>
        <taxon>Debaryomycetaceae</taxon>
        <taxon>Kurtzmaniella</taxon>
    </lineage>
</organism>
<accession>A0ABP0E8T9</accession>
<feature type="signal peptide" evidence="4">
    <location>
        <begin position="1"/>
        <end position="18"/>
    </location>
</feature>
<dbReference type="InterPro" id="IPR033121">
    <property type="entry name" value="PEPTIDASE_A1"/>
</dbReference>
<reference evidence="6 7" key="1">
    <citation type="submission" date="2024-01" db="EMBL/GenBank/DDBJ databases">
        <authorList>
            <consortium name="Genoscope - CEA"/>
            <person name="William W."/>
        </authorList>
    </citation>
    <scope>NUCLEOTIDE SEQUENCE [LARGE SCALE GENOMIC DNA]</scope>
    <source>
        <strain evidence="6 7">29B2s-10</strain>
    </source>
</reference>
<sequence length="682" mass="71661">MLVAPYLRLLALAVCVAAETTTTTTAKTPAAVEPAVSSEVTPDSSQTTTLSLVSNTLPPPPRTATTAATATSPKGGDVPPGATTSTSTTDPRVVVTIGRATSSGNGPSDYAHSTSSISSFITEDYADQAVLKAILTKDADSGTYYNARVYAGNQSVDLRVDIVQPDLWVMNGNDVLNCSYYFEEIDSLTSQYGASYFATQTTSGIATESACAQGGVYSTASDQPFPDPKPSGIYNGERYDLPYVDEISASGVFVTDNISFVSSRNFAFTFPNFTFVDVNDTSMSFGGLGLAGNPTGSGFLDTLHQSGLITSPAYSLWFYNSTSPDRAVGELLLGTVNTKYVDGDFQQFDMLPHTGPKFSGSRAELIDRLKLPIIALSDLSVENSANGNSISIISDGNPIPVVLDSRASFSQLPSDVLVNLAIQTNAYYNVDINRWIVGCSAIEAANALLDFKVGDLMLKIPLNNFLVPAFVGTTPLNFSDGSSACFLAFLPSTAQGFSSLGLPFLSAIYLAVDNASGKIALGAVDQHVSINIDDFNTASPSSIPVSYYLPRYNSSDTSSTSLVGSIEYMTGGDIPFATPYTPSVNLTLTYDVPSSISALGDNIPARFSGVTIKSGEIYITQGQPTTGFFPGLASAASASSSTSKASAAHAVPPPFDASPLRPLRALQWAIPIVSVLFATLMI</sequence>
<feature type="domain" description="Peptidase A1" evidence="5">
    <location>
        <begin position="145"/>
        <end position="522"/>
    </location>
</feature>
<feature type="chain" id="PRO_5045117354" description="Peptidase A1 domain-containing protein" evidence="4">
    <location>
        <begin position="19"/>
        <end position="682"/>
    </location>
</feature>
<dbReference type="Gene3D" id="2.40.70.10">
    <property type="entry name" value="Acid Proteases"/>
    <property type="match status" value="2"/>
</dbReference>
<feature type="region of interest" description="Disordered" evidence="3">
    <location>
        <begin position="29"/>
        <end position="93"/>
    </location>
</feature>
<evidence type="ECO:0000259" key="5">
    <source>
        <dbReference type="PROSITE" id="PS51767"/>
    </source>
</evidence>
<evidence type="ECO:0000313" key="7">
    <source>
        <dbReference type="Proteomes" id="UP001497600"/>
    </source>
</evidence>
<dbReference type="InterPro" id="IPR021109">
    <property type="entry name" value="Peptidase_aspartic_dom_sf"/>
</dbReference>
<dbReference type="EMBL" id="OZ004254">
    <property type="protein sequence ID" value="CAK7896829.1"/>
    <property type="molecule type" value="Genomic_DNA"/>
</dbReference>
<evidence type="ECO:0000313" key="6">
    <source>
        <dbReference type="EMBL" id="CAK7896829.1"/>
    </source>
</evidence>
<comment type="similarity">
    <text evidence="1">Belongs to the peptidase A1 family.</text>
</comment>
<evidence type="ECO:0000256" key="1">
    <source>
        <dbReference type="ARBA" id="ARBA00007447"/>
    </source>
</evidence>
<gene>
    <name evidence="6" type="ORF">CAAN4_B07008</name>
</gene>
<dbReference type="PANTHER" id="PTHR47966">
    <property type="entry name" value="BETA-SITE APP-CLEAVING ENZYME, ISOFORM A-RELATED"/>
    <property type="match status" value="1"/>
</dbReference>
<keyword evidence="7" id="KW-1185">Reference proteome</keyword>
<dbReference type="PROSITE" id="PS51767">
    <property type="entry name" value="PEPTIDASE_A1"/>
    <property type="match status" value="1"/>
</dbReference>